<gene>
    <name evidence="9" type="ORF">LDX50_25020</name>
</gene>
<evidence type="ECO:0000256" key="6">
    <source>
        <dbReference type="PIRNR" id="PIRNR001123"/>
    </source>
</evidence>
<proteinExistence type="inferred from homology"/>
<dbReference type="RefSeq" id="WP_225699013.1">
    <property type="nucleotide sequence ID" value="NZ_JAIXNE010000005.1"/>
</dbReference>
<name>A0A9X1HW52_9BACT</name>
<evidence type="ECO:0000256" key="5">
    <source>
        <dbReference type="ARBA" id="ARBA00022801"/>
    </source>
</evidence>
<dbReference type="InterPro" id="IPR023367">
    <property type="entry name" value="Peptidase_M42_dom2"/>
</dbReference>
<dbReference type="InterPro" id="IPR008007">
    <property type="entry name" value="Peptidase_M42"/>
</dbReference>
<feature type="binding site" evidence="8">
    <location>
        <position position="286"/>
    </location>
    <ligand>
        <name>Zn(2+)</name>
        <dbReference type="ChEBI" id="CHEBI:29105"/>
        <label>2</label>
    </ligand>
</feature>
<dbReference type="InterPro" id="IPR051464">
    <property type="entry name" value="Peptidase_M42_aminopept"/>
</dbReference>
<comment type="similarity">
    <text evidence="1 6">Belongs to the peptidase M42 family.</text>
</comment>
<dbReference type="Gene3D" id="2.40.30.40">
    <property type="entry name" value="Peptidase M42, domain 2"/>
    <property type="match status" value="1"/>
</dbReference>
<evidence type="ECO:0000256" key="7">
    <source>
        <dbReference type="PIRSR" id="PIRSR001123-1"/>
    </source>
</evidence>
<evidence type="ECO:0000313" key="10">
    <source>
        <dbReference type="Proteomes" id="UP001139409"/>
    </source>
</evidence>
<keyword evidence="3" id="KW-0645">Protease</keyword>
<comment type="cofactor">
    <cofactor evidence="8">
        <name>a divalent metal cation</name>
        <dbReference type="ChEBI" id="CHEBI:60240"/>
    </cofactor>
    <text evidence="8">Binds 2 divalent metal cations per subunit.</text>
</comment>
<dbReference type="PIRSF" id="PIRSF001123">
    <property type="entry name" value="PepA_GA"/>
    <property type="match status" value="1"/>
</dbReference>
<dbReference type="PANTHER" id="PTHR32481:SF0">
    <property type="entry name" value="AMINOPEPTIDASE YPDE-RELATED"/>
    <property type="match status" value="1"/>
</dbReference>
<dbReference type="Gene3D" id="3.40.630.10">
    <property type="entry name" value="Zn peptidases"/>
    <property type="match status" value="1"/>
</dbReference>
<dbReference type="GO" id="GO:0046872">
    <property type="term" value="F:metal ion binding"/>
    <property type="evidence" value="ECO:0007669"/>
    <property type="project" value="UniProtKB-UniRule"/>
</dbReference>
<dbReference type="GO" id="GO:0004177">
    <property type="term" value="F:aminopeptidase activity"/>
    <property type="evidence" value="ECO:0007669"/>
    <property type="project" value="UniProtKB-UniRule"/>
</dbReference>
<feature type="active site" description="Proton acceptor" evidence="7">
    <location>
        <position position="181"/>
    </location>
</feature>
<reference evidence="9" key="1">
    <citation type="submission" date="2021-09" db="EMBL/GenBank/DDBJ databases">
        <title>Fulvivirga sp. isolated from coastal sediment.</title>
        <authorList>
            <person name="Yu H."/>
        </authorList>
    </citation>
    <scope>NUCLEOTIDE SEQUENCE</scope>
    <source>
        <strain evidence="9">1062</strain>
    </source>
</reference>
<evidence type="ECO:0000256" key="3">
    <source>
        <dbReference type="ARBA" id="ARBA00022670"/>
    </source>
</evidence>
<keyword evidence="4 8" id="KW-0479">Metal-binding</keyword>
<comment type="caution">
    <text evidence="9">The sequence shown here is derived from an EMBL/GenBank/DDBJ whole genome shotgun (WGS) entry which is preliminary data.</text>
</comment>
<organism evidence="9 10">
    <name type="scientific">Fulvivirga sedimenti</name>
    <dbReference type="NCBI Taxonomy" id="2879465"/>
    <lineage>
        <taxon>Bacteria</taxon>
        <taxon>Pseudomonadati</taxon>
        <taxon>Bacteroidota</taxon>
        <taxon>Cytophagia</taxon>
        <taxon>Cytophagales</taxon>
        <taxon>Fulvivirgaceae</taxon>
        <taxon>Fulvivirga</taxon>
    </lineage>
</organism>
<accession>A0A9X1HW52</accession>
<evidence type="ECO:0000313" key="9">
    <source>
        <dbReference type="EMBL" id="MCA6078158.1"/>
    </source>
</evidence>
<keyword evidence="5" id="KW-0378">Hydrolase</keyword>
<sequence length="311" mass="34875">MTIYKYKDTGLLRKLCSIHAPSGEESAMKDFLLAYISENQHRWKTRPEIIEGEDLHDCIMLRFGSPRTAVFAHMDSIGFTVRYHDQLVAIGGPDTDGPHLLVGEDPLGPVECCLRTTPEGHLFYDFPRAIETGTSLVYKCNFRVTKDYITSCYLDNRLGVYNALKLAETLEDGLIIFSTYEEHGGGSVPFLAKIMVEKYNVRQALISDITWITDGVVPGKGVVISLRDRNIPRKTYLQKILSAAVGSGLPHQLEVEGAGSSDGRELQQSPYAIDWCFIGAAEQNVHSPDEKVHRADIDSMIDMYKYLMKHL</sequence>
<dbReference type="EMBL" id="JAIXNE010000005">
    <property type="protein sequence ID" value="MCA6078158.1"/>
    <property type="molecule type" value="Genomic_DNA"/>
</dbReference>
<dbReference type="AlphaFoldDB" id="A0A9X1HW52"/>
<dbReference type="PANTHER" id="PTHR32481">
    <property type="entry name" value="AMINOPEPTIDASE"/>
    <property type="match status" value="1"/>
</dbReference>
<feature type="binding site" evidence="8">
    <location>
        <position position="73"/>
    </location>
    <ligand>
        <name>Zn(2+)</name>
        <dbReference type="ChEBI" id="CHEBI:29105"/>
        <label>1</label>
    </ligand>
</feature>
<evidence type="ECO:0000256" key="2">
    <source>
        <dbReference type="ARBA" id="ARBA00022438"/>
    </source>
</evidence>
<dbReference type="GO" id="GO:0006508">
    <property type="term" value="P:proteolysis"/>
    <property type="evidence" value="ECO:0007669"/>
    <property type="project" value="UniProtKB-KW"/>
</dbReference>
<dbReference type="Proteomes" id="UP001139409">
    <property type="component" value="Unassembled WGS sequence"/>
</dbReference>
<evidence type="ECO:0000256" key="8">
    <source>
        <dbReference type="PIRSR" id="PIRSR001123-2"/>
    </source>
</evidence>
<feature type="binding site" evidence="8">
    <location>
        <position position="155"/>
    </location>
    <ligand>
        <name>Zn(2+)</name>
        <dbReference type="ChEBI" id="CHEBI:29105"/>
        <label>2</label>
    </ligand>
</feature>
<feature type="binding site" evidence="8">
    <location>
        <position position="208"/>
    </location>
    <ligand>
        <name>Zn(2+)</name>
        <dbReference type="ChEBI" id="CHEBI:29105"/>
        <label>1</label>
    </ligand>
</feature>
<dbReference type="SUPFAM" id="SSF53187">
    <property type="entry name" value="Zn-dependent exopeptidases"/>
    <property type="match status" value="1"/>
</dbReference>
<feature type="binding site" evidence="8">
    <location>
        <position position="155"/>
    </location>
    <ligand>
        <name>Zn(2+)</name>
        <dbReference type="ChEBI" id="CHEBI:29105"/>
        <label>1</label>
    </ligand>
</feature>
<evidence type="ECO:0000256" key="4">
    <source>
        <dbReference type="ARBA" id="ARBA00022723"/>
    </source>
</evidence>
<dbReference type="Pfam" id="PF05343">
    <property type="entry name" value="Peptidase_M42"/>
    <property type="match status" value="1"/>
</dbReference>
<keyword evidence="10" id="KW-1185">Reference proteome</keyword>
<keyword evidence="2" id="KW-0031">Aminopeptidase</keyword>
<feature type="binding site" evidence="8">
    <location>
        <position position="182"/>
    </location>
    <ligand>
        <name>Zn(2+)</name>
        <dbReference type="ChEBI" id="CHEBI:29105"/>
        <label>2</label>
    </ligand>
</feature>
<evidence type="ECO:0000256" key="1">
    <source>
        <dbReference type="ARBA" id="ARBA00006272"/>
    </source>
</evidence>
<protein>
    <submittedName>
        <fullName evidence="9">M20/M25/M40 family metallo-hydrolase</fullName>
    </submittedName>
</protein>